<dbReference type="GO" id="GO:0090729">
    <property type="term" value="F:toxin activity"/>
    <property type="evidence" value="ECO:0007669"/>
    <property type="project" value="UniProtKB-KW"/>
</dbReference>
<evidence type="ECO:0000256" key="8">
    <source>
        <dbReference type="SAM" id="MobiDB-lite"/>
    </source>
</evidence>
<evidence type="ECO:0000256" key="4">
    <source>
        <dbReference type="ARBA" id="ARBA00022656"/>
    </source>
</evidence>
<dbReference type="RefSeq" id="WP_145102401.1">
    <property type="nucleotide sequence ID" value="NZ_CP036348.1"/>
</dbReference>
<evidence type="ECO:0000256" key="2">
    <source>
        <dbReference type="ARBA" id="ARBA00004613"/>
    </source>
</evidence>
<dbReference type="GO" id="GO:0005576">
    <property type="term" value="C:extracellular region"/>
    <property type="evidence" value="ECO:0007669"/>
    <property type="project" value="UniProtKB-SubCell"/>
</dbReference>
<evidence type="ECO:0000313" key="9">
    <source>
        <dbReference type="EMBL" id="QDV71683.1"/>
    </source>
</evidence>
<dbReference type="InterPro" id="IPR018511">
    <property type="entry name" value="Hemolysin-typ_Ca-bd_CS"/>
</dbReference>
<dbReference type="KEGG" id="rcf:Poly24_54220"/>
<evidence type="ECO:0000256" key="6">
    <source>
        <dbReference type="ARBA" id="ARBA00023026"/>
    </source>
</evidence>
<evidence type="ECO:0000313" key="10">
    <source>
        <dbReference type="Proteomes" id="UP000315082"/>
    </source>
</evidence>
<dbReference type="PANTHER" id="PTHR38340:SF1">
    <property type="entry name" value="S-LAYER PROTEIN"/>
    <property type="match status" value="1"/>
</dbReference>
<feature type="region of interest" description="Disordered" evidence="8">
    <location>
        <begin position="1064"/>
        <end position="1234"/>
    </location>
</feature>
<dbReference type="InterPro" id="IPR001343">
    <property type="entry name" value="Hemolysn_Ca-bd"/>
</dbReference>
<feature type="compositionally biased region" description="Basic and acidic residues" evidence="8">
    <location>
        <begin position="1159"/>
        <end position="1170"/>
    </location>
</feature>
<protein>
    <submittedName>
        <fullName evidence="9">Bifunctional hemolysin/adenylate cyclase</fullName>
    </submittedName>
</protein>
<dbReference type="OrthoDB" id="227223at2"/>
<accession>A0A518K1J8</accession>
<evidence type="ECO:0000256" key="5">
    <source>
        <dbReference type="ARBA" id="ARBA00022737"/>
    </source>
</evidence>
<dbReference type="Gene3D" id="2.150.10.10">
    <property type="entry name" value="Serralysin-like metalloprotease, C-terminal"/>
    <property type="match status" value="9"/>
</dbReference>
<keyword evidence="10" id="KW-1185">Reference proteome</keyword>
<feature type="compositionally biased region" description="Basic and acidic residues" evidence="8">
    <location>
        <begin position="1477"/>
        <end position="1492"/>
    </location>
</feature>
<feature type="compositionally biased region" description="Polar residues" evidence="8">
    <location>
        <begin position="1409"/>
        <end position="1421"/>
    </location>
</feature>
<dbReference type="Pfam" id="PF00353">
    <property type="entry name" value="HemolysinCabind"/>
    <property type="match status" value="15"/>
</dbReference>
<proteinExistence type="predicted"/>
<sequence>MKNTIKKLLKAFSIDTADTDEIESAPRKPWISDLETVEPMVLMSASPLEGIEPTDVADGGDFESTIPTDDSPIALAETPVSDIFDVTDQDAADQNDLLSENTNAWGVTTSVSADAGSAQEAKIAVSAETGTPGQPIDVVISAEPEPGDQVEKVELSGLPEGAQVQIGGSLVQPVDGKVEVAFDKLDELKIVPPSGSADDFDVTISVTTTDGNDRNVTEETFTVEIDPTVDVTAANVSGNQGDAIAVDLKIDSEAADHLFAVISGLPDDSKLVVGETALEDIGGQTLVQRDQLNDLQFVPADGFSGTVDLKVTGLATDGDSDAAVDLAKFTVDVAAKAIAIPDDGVEAAQLNAVADTAVVGQKVDLTINAAAVGDDAITAVAIENLPTGAKVEAGGIVLTPINGKVGLNASDFNSVKIVPPAGSADDFDVTVRVTTTDNGVSRDVTQVVNIDIDPEVKVSADNVVGTEGGPIDLNLKLETQGAAQTTVVIKGIPDGSTLVSGGVLITPNNGEALVRAEQLNGLALNPAPGLKGTIDLTAKVVAVDNDLDAVSVKTDFKVNVLESNAGDAPSNAPQPSKDAVPSVDDVKEVVVEKVVAPVGHTSDPAVVTPAEPVAPVKEVVVEKVVAPVGHKSDPVVVTPAEPVAPVKEVIVEKVVAPVGHTSDPVVVTPAEPVAPAKDVVVEKVVTPVGHTSDPVVVTPAEPVASVKEVVVEKVVAPVGHTSDPVAVTPAEPVAPAKDVAADLLVQTGTDGNDKLVGTNGNDKIDGGKGHDTIDGGKGDDLLNGGDGNDKINGGDGNDHIDGGAGNDILNGGNGNDKIDGGAGNDTIDGGKGDDLLNGGDGNDKINGGDGNDHLTGGAGTDTLNGGNGNDVLDGSDDATRDTLNGGAGNDKIIAGKNDVANGGAGDDVIVAKAGNVKVNGGAGNDTLDLSELPPDAHKPAEINVPGGVANVGGEKVTFQNIEKVIGTAGDDNFSFSGAANGNKFNIDGGEGHNTIDLSNIPEKDITIADGKISINTIMSARDGHGALTNQKMSFEIHFDNIENVKVQGGKVLDIEGEVARHEQNQATDGNDHQVGSDNADVFDAGAGDDKIEGGAGNDKLNGGDGNDVIDGGKGNDVIDGGKGNDNLSGGDGNDKIEGGDGNDHIDGGAGADTINGGDGNDKIDGGDGNDRISGGAGDDVIEGGAGNDVIDGNEGNDTLTGGEGSDTLRGGKGDDVIDGSDDATRDTLNGDNGDDKIIAGKNDVANGGTGDDVIIAKAGNVKVNGGAGHDTLDLSELPPDAHKPAEINVASGVANVGGEKVTFQNIEKVIGTTGDDNFSFSGAENGDKFTVDGGEGHNTIDLSNIPEKDLTIADGKITINTIMSARDGHGALTNQKMSFEIHFDNIENVKVQGGKVLDIEGEVARHEQNQATDGNDHQVGSDNADVFDAGAGDDKIEGGAGNDKLNGGDGNDVIDGGKGNDVIDGGKGNDHLSGGDGNDKIEGGEGNDHIDGGDGADTINGGDGNDKIDGGDGNDRIAGGAGDDVIEGGAGNDIIDGNEGNDTLTGGEGSDTLRGGKGDDVIDGSDDATRDTLNGDNGDDKIIAGKNDVANGGAGDDVIVAKAGNVKVNGGAGHDTLDLSELPPDAHKPAEINVASGVANVGGEKVTFQNIEKVIGTTGDDNFSFSGAENGDKFTVDGGAGHNTIDLSNIPEKDITIADGKIRINTIMSARDGHGALTNQKMSFEIHFDNIENVKVQGGKVLDLEPVEAAEPVEAIKEHQKPVKGW</sequence>
<gene>
    <name evidence="9" type="primary">cya_4</name>
    <name evidence="9" type="ORF">Poly24_54220</name>
</gene>
<evidence type="ECO:0000256" key="1">
    <source>
        <dbReference type="ARBA" id="ARBA00004370"/>
    </source>
</evidence>
<feature type="compositionally biased region" description="Basic and acidic residues" evidence="8">
    <location>
        <begin position="1504"/>
        <end position="1515"/>
    </location>
</feature>
<keyword evidence="5" id="KW-0677">Repeat</keyword>
<feature type="region of interest" description="Disordered" evidence="8">
    <location>
        <begin position="1409"/>
        <end position="1579"/>
    </location>
</feature>
<keyword evidence="7" id="KW-0472">Membrane</keyword>
<dbReference type="Proteomes" id="UP000315082">
    <property type="component" value="Chromosome"/>
</dbReference>
<dbReference type="SUPFAM" id="SSF51120">
    <property type="entry name" value="beta-Roll"/>
    <property type="match status" value="8"/>
</dbReference>
<feature type="region of interest" description="Disordered" evidence="8">
    <location>
        <begin position="749"/>
        <end position="886"/>
    </location>
</feature>
<dbReference type="PRINTS" id="PR00313">
    <property type="entry name" value="CABNDNGRPT"/>
</dbReference>
<dbReference type="PRINTS" id="PR01488">
    <property type="entry name" value="RTXTOXINA"/>
</dbReference>
<feature type="compositionally biased region" description="Low complexity" evidence="8">
    <location>
        <begin position="860"/>
        <end position="872"/>
    </location>
</feature>
<comment type="subcellular location">
    <subcellularLocation>
        <location evidence="1">Membrane</location>
    </subcellularLocation>
    <subcellularLocation>
        <location evidence="2">Secreted</location>
    </subcellularLocation>
</comment>
<feature type="region of interest" description="Disordered" evidence="8">
    <location>
        <begin position="563"/>
        <end position="582"/>
    </location>
</feature>
<feature type="compositionally biased region" description="Basic and acidic residues" evidence="8">
    <location>
        <begin position="1132"/>
        <end position="1146"/>
    </location>
</feature>
<feature type="compositionally biased region" description="Basic and acidic residues" evidence="8">
    <location>
        <begin position="762"/>
        <end position="780"/>
    </location>
</feature>
<evidence type="ECO:0000256" key="7">
    <source>
        <dbReference type="ARBA" id="ARBA00023136"/>
    </source>
</evidence>
<keyword evidence="6" id="KW-0843">Virulence</keyword>
<name>A0A518K1J8_9BACT</name>
<dbReference type="GO" id="GO:0016020">
    <property type="term" value="C:membrane"/>
    <property type="evidence" value="ECO:0007669"/>
    <property type="project" value="UniProtKB-SubCell"/>
</dbReference>
<organism evidence="9 10">
    <name type="scientific">Rosistilla carotiformis</name>
    <dbReference type="NCBI Taxonomy" id="2528017"/>
    <lineage>
        <taxon>Bacteria</taxon>
        <taxon>Pseudomonadati</taxon>
        <taxon>Planctomycetota</taxon>
        <taxon>Planctomycetia</taxon>
        <taxon>Pirellulales</taxon>
        <taxon>Pirellulaceae</taxon>
        <taxon>Rosistilla</taxon>
    </lineage>
</organism>
<evidence type="ECO:0000256" key="3">
    <source>
        <dbReference type="ARBA" id="ARBA00022525"/>
    </source>
</evidence>
<dbReference type="GO" id="GO:0005509">
    <property type="term" value="F:calcium ion binding"/>
    <property type="evidence" value="ECO:0007669"/>
    <property type="project" value="InterPro"/>
</dbReference>
<keyword evidence="4" id="KW-0800">Toxin</keyword>
<dbReference type="InterPro" id="IPR050557">
    <property type="entry name" value="RTX_toxin/Mannuronan_C5-epim"/>
</dbReference>
<dbReference type="EMBL" id="CP036348">
    <property type="protein sequence ID" value="QDV71683.1"/>
    <property type="molecule type" value="Genomic_DNA"/>
</dbReference>
<dbReference type="InterPro" id="IPR003995">
    <property type="entry name" value="RTX_toxin_determinant-A"/>
</dbReference>
<dbReference type="InterPro" id="IPR011049">
    <property type="entry name" value="Serralysin-like_metalloprot_C"/>
</dbReference>
<dbReference type="PANTHER" id="PTHR38340">
    <property type="entry name" value="S-LAYER PROTEIN"/>
    <property type="match status" value="1"/>
</dbReference>
<reference evidence="9 10" key="1">
    <citation type="submission" date="2019-02" db="EMBL/GenBank/DDBJ databases">
        <title>Deep-cultivation of Planctomycetes and their phenomic and genomic characterization uncovers novel biology.</title>
        <authorList>
            <person name="Wiegand S."/>
            <person name="Jogler M."/>
            <person name="Boedeker C."/>
            <person name="Pinto D."/>
            <person name="Vollmers J."/>
            <person name="Rivas-Marin E."/>
            <person name="Kohn T."/>
            <person name="Peeters S.H."/>
            <person name="Heuer A."/>
            <person name="Rast P."/>
            <person name="Oberbeckmann S."/>
            <person name="Bunk B."/>
            <person name="Jeske O."/>
            <person name="Meyerdierks A."/>
            <person name="Storesund J.E."/>
            <person name="Kallscheuer N."/>
            <person name="Luecker S."/>
            <person name="Lage O.M."/>
            <person name="Pohl T."/>
            <person name="Merkel B.J."/>
            <person name="Hornburger P."/>
            <person name="Mueller R.-W."/>
            <person name="Bruemmer F."/>
            <person name="Labrenz M."/>
            <person name="Spormann A.M."/>
            <person name="Op den Camp H."/>
            <person name="Overmann J."/>
            <person name="Amann R."/>
            <person name="Jetten M.S.M."/>
            <person name="Mascher T."/>
            <person name="Medema M.H."/>
            <person name="Devos D.P."/>
            <person name="Kaster A.-K."/>
            <person name="Ovreas L."/>
            <person name="Rohde M."/>
            <person name="Galperin M.Y."/>
            <person name="Jogler C."/>
        </authorList>
    </citation>
    <scope>NUCLEOTIDE SEQUENCE [LARGE SCALE GENOMIC DNA]</scope>
    <source>
        <strain evidence="9 10">Poly24</strain>
    </source>
</reference>
<dbReference type="PROSITE" id="PS00330">
    <property type="entry name" value="HEMOLYSIN_CALCIUM"/>
    <property type="match status" value="20"/>
</dbReference>
<feature type="compositionally biased region" description="Polar residues" evidence="8">
    <location>
        <begin position="1064"/>
        <end position="1076"/>
    </location>
</feature>
<keyword evidence="3" id="KW-0964">Secreted</keyword>